<feature type="transmembrane region" description="Helical" evidence="1">
    <location>
        <begin position="87"/>
        <end position="109"/>
    </location>
</feature>
<feature type="domain" description="GGDEF" evidence="4">
    <location>
        <begin position="328"/>
        <end position="452"/>
    </location>
</feature>
<feature type="chain" id="PRO_5030573950" evidence="2">
    <location>
        <begin position="28"/>
        <end position="736"/>
    </location>
</feature>
<feature type="signal peptide" evidence="2">
    <location>
        <begin position="1"/>
        <end position="27"/>
    </location>
</feature>
<dbReference type="GO" id="GO:0071111">
    <property type="term" value="F:cyclic-guanylate-specific phosphodiesterase activity"/>
    <property type="evidence" value="ECO:0007669"/>
    <property type="project" value="InterPro"/>
</dbReference>
<dbReference type="CDD" id="cd01948">
    <property type="entry name" value="EAL"/>
    <property type="match status" value="1"/>
</dbReference>
<feature type="transmembrane region" description="Helical" evidence="1">
    <location>
        <begin position="267"/>
        <end position="289"/>
    </location>
</feature>
<dbReference type="SMART" id="SM00052">
    <property type="entry name" value="EAL"/>
    <property type="match status" value="1"/>
</dbReference>
<name>A0A7W4XXI9_KINRA</name>
<dbReference type="PANTHER" id="PTHR33121:SF70">
    <property type="entry name" value="SIGNALING PROTEIN YKOW"/>
    <property type="match status" value="1"/>
</dbReference>
<dbReference type="CDD" id="cd01949">
    <property type="entry name" value="GGDEF"/>
    <property type="match status" value="1"/>
</dbReference>
<dbReference type="Pfam" id="PF00563">
    <property type="entry name" value="EAL"/>
    <property type="match status" value="1"/>
</dbReference>
<protein>
    <submittedName>
        <fullName evidence="5">Diguanylate cyclase (GGDEF)-like protein</fullName>
    </submittedName>
</protein>
<evidence type="ECO:0000313" key="5">
    <source>
        <dbReference type="EMBL" id="MBB2901294.1"/>
    </source>
</evidence>
<comment type="caution">
    <text evidence="5">The sequence shown here is derived from an EMBL/GenBank/DDBJ whole genome shotgun (WGS) entry which is preliminary data.</text>
</comment>
<proteinExistence type="predicted"/>
<feature type="transmembrane region" description="Helical" evidence="1">
    <location>
        <begin position="186"/>
        <end position="203"/>
    </location>
</feature>
<dbReference type="NCBIfam" id="TIGR00254">
    <property type="entry name" value="GGDEF"/>
    <property type="match status" value="1"/>
</dbReference>
<dbReference type="Pfam" id="PF00990">
    <property type="entry name" value="GGDEF"/>
    <property type="match status" value="1"/>
</dbReference>
<sequence>MTFSQPRPRTRVAAVCLAVLAVGSAFAPVGATASAGLLAVAHLTAVAVLALGARRRADDGVWRSFAVAGALVGVPPVLALVTGGRSLTPLGGCLVVAMPFLYQALVRWNRYRTYVSDPGDWLNWISAVLACAGAGLLVQDRVPFLPATWPSWMVQLWLLVFGSLLILLGTAVTVAWIGGLLRDRRVWLVVGALGALTAVSGTLRGDPADALHGQAAWTLAFLVIAFASTRGGRHAPVPATSQAPAIGALVVLALAVGVLVVDGHEAGWVATAYAGVAVLGVSVRVVHLVRELAQLAESRQQALTDELTGVGNRRALLRVLGGLVADGRSAALLLLDVDRFKEVNDRQGHHAGDDLLRRVVAATRRALPADAVLTRTGGDEFAVVLPDRDEASAVEVARAVHAAVVADAEIGLSVGVRSLPAGGFDPDRLLRQADTAMYAAKTAGGGVSVYDVDVDARLRDRAALAADLKALVAAGEERMGREVVVHYQPQLDVGTGRVVGAEALVRWQHPQRGLLPPVAFLDLVEEQGLMDDLTEHLLHRASADAAGWSHRGSPLRISVNLSASSLTHPGLLGLVDDVLGRSGLAAGRLVLEVTETTLMADPDLALAVTRELTRRGVQLSIDDYGTGYSSLAYLTDLPATELKLDRAFTARVLAEPRTAEIVEATVALAHRLGLRVVAEGVEDESTRAALGGLDVDESQGYLHSRPLPPAAFAAWLAAAGADQVVGAAGSTDAPSR</sequence>
<dbReference type="Proteomes" id="UP000533269">
    <property type="component" value="Unassembled WGS sequence"/>
</dbReference>
<dbReference type="SUPFAM" id="SSF141868">
    <property type="entry name" value="EAL domain-like"/>
    <property type="match status" value="1"/>
</dbReference>
<dbReference type="InterPro" id="IPR000160">
    <property type="entry name" value="GGDEF_dom"/>
</dbReference>
<dbReference type="InterPro" id="IPR050706">
    <property type="entry name" value="Cyclic-di-GMP_PDE-like"/>
</dbReference>
<evidence type="ECO:0000313" key="6">
    <source>
        <dbReference type="Proteomes" id="UP000533269"/>
    </source>
</evidence>
<dbReference type="Gene3D" id="3.20.20.450">
    <property type="entry name" value="EAL domain"/>
    <property type="match status" value="1"/>
</dbReference>
<evidence type="ECO:0000256" key="2">
    <source>
        <dbReference type="SAM" id="SignalP"/>
    </source>
</evidence>
<keyword evidence="1" id="KW-0472">Membrane</keyword>
<keyword evidence="1" id="KW-1133">Transmembrane helix</keyword>
<dbReference type="InterPro" id="IPR001633">
    <property type="entry name" value="EAL_dom"/>
</dbReference>
<feature type="domain" description="EAL" evidence="3">
    <location>
        <begin position="461"/>
        <end position="720"/>
    </location>
</feature>
<feature type="transmembrane region" description="Helical" evidence="1">
    <location>
        <begin position="243"/>
        <end position="261"/>
    </location>
</feature>
<dbReference type="PROSITE" id="PS50883">
    <property type="entry name" value="EAL"/>
    <property type="match status" value="1"/>
</dbReference>
<feature type="transmembrane region" description="Helical" evidence="1">
    <location>
        <begin position="121"/>
        <end position="138"/>
    </location>
</feature>
<dbReference type="PANTHER" id="PTHR33121">
    <property type="entry name" value="CYCLIC DI-GMP PHOSPHODIESTERASE PDEF"/>
    <property type="match status" value="1"/>
</dbReference>
<keyword evidence="1" id="KW-0812">Transmembrane</keyword>
<evidence type="ECO:0000259" key="3">
    <source>
        <dbReference type="PROSITE" id="PS50883"/>
    </source>
</evidence>
<feature type="transmembrane region" description="Helical" evidence="1">
    <location>
        <begin position="60"/>
        <end position="81"/>
    </location>
</feature>
<keyword evidence="2" id="KW-0732">Signal</keyword>
<reference evidence="5 6" key="1">
    <citation type="submission" date="2020-08" db="EMBL/GenBank/DDBJ databases">
        <title>The Agave Microbiome: Exploring the role of microbial communities in plant adaptations to desert environments.</title>
        <authorList>
            <person name="Partida-Martinez L.P."/>
        </authorList>
    </citation>
    <scope>NUCLEOTIDE SEQUENCE [LARGE SCALE GENOMIC DNA]</scope>
    <source>
        <strain evidence="5 6">AS2.23</strain>
    </source>
</reference>
<dbReference type="PROSITE" id="PS50887">
    <property type="entry name" value="GGDEF"/>
    <property type="match status" value="1"/>
</dbReference>
<gene>
    <name evidence="5" type="ORF">FHR75_002082</name>
</gene>
<feature type="transmembrane region" description="Helical" evidence="1">
    <location>
        <begin position="35"/>
        <end position="53"/>
    </location>
</feature>
<dbReference type="EMBL" id="JACHVY010000001">
    <property type="protein sequence ID" value="MBB2901294.1"/>
    <property type="molecule type" value="Genomic_DNA"/>
</dbReference>
<dbReference type="AlphaFoldDB" id="A0A7W4XXI9"/>
<dbReference type="Gene3D" id="3.30.70.270">
    <property type="match status" value="1"/>
</dbReference>
<organism evidence="5 6">
    <name type="scientific">Kineococcus radiotolerans</name>
    <dbReference type="NCBI Taxonomy" id="131568"/>
    <lineage>
        <taxon>Bacteria</taxon>
        <taxon>Bacillati</taxon>
        <taxon>Actinomycetota</taxon>
        <taxon>Actinomycetes</taxon>
        <taxon>Kineosporiales</taxon>
        <taxon>Kineosporiaceae</taxon>
        <taxon>Kineococcus</taxon>
    </lineage>
</organism>
<dbReference type="SMART" id="SM00267">
    <property type="entry name" value="GGDEF"/>
    <property type="match status" value="1"/>
</dbReference>
<feature type="transmembrane region" description="Helical" evidence="1">
    <location>
        <begin position="158"/>
        <end position="179"/>
    </location>
</feature>
<evidence type="ECO:0000259" key="4">
    <source>
        <dbReference type="PROSITE" id="PS50887"/>
    </source>
</evidence>
<dbReference type="RefSeq" id="WP_183391259.1">
    <property type="nucleotide sequence ID" value="NZ_JACHVY010000001.1"/>
</dbReference>
<dbReference type="SUPFAM" id="SSF55073">
    <property type="entry name" value="Nucleotide cyclase"/>
    <property type="match status" value="1"/>
</dbReference>
<dbReference type="InterPro" id="IPR043128">
    <property type="entry name" value="Rev_trsase/Diguanyl_cyclase"/>
</dbReference>
<evidence type="ECO:0000256" key="1">
    <source>
        <dbReference type="SAM" id="Phobius"/>
    </source>
</evidence>
<accession>A0A7W4XXI9</accession>
<dbReference type="InterPro" id="IPR029787">
    <property type="entry name" value="Nucleotide_cyclase"/>
</dbReference>
<reference evidence="5 6" key="2">
    <citation type="submission" date="2020-08" db="EMBL/GenBank/DDBJ databases">
        <authorList>
            <person name="Partida-Martinez L."/>
            <person name="Huntemann M."/>
            <person name="Clum A."/>
            <person name="Wang J."/>
            <person name="Palaniappan K."/>
            <person name="Ritter S."/>
            <person name="Chen I.-M."/>
            <person name="Stamatis D."/>
            <person name="Reddy T."/>
            <person name="O'Malley R."/>
            <person name="Daum C."/>
            <person name="Shapiro N."/>
            <person name="Ivanova N."/>
            <person name="Kyrpides N."/>
            <person name="Woyke T."/>
        </authorList>
    </citation>
    <scope>NUCLEOTIDE SEQUENCE [LARGE SCALE GENOMIC DNA]</scope>
    <source>
        <strain evidence="5 6">AS2.23</strain>
    </source>
</reference>
<dbReference type="InterPro" id="IPR035919">
    <property type="entry name" value="EAL_sf"/>
</dbReference>